<feature type="domain" description="Bacterial sugar transferase" evidence="3">
    <location>
        <begin position="7"/>
        <end position="177"/>
    </location>
</feature>
<dbReference type="InterPro" id="IPR003362">
    <property type="entry name" value="Bact_transf"/>
</dbReference>
<dbReference type="AlphaFoldDB" id="A0A074LLM2"/>
<gene>
    <name evidence="4" type="ORF">EL17_03520</name>
</gene>
<evidence type="ECO:0000256" key="1">
    <source>
        <dbReference type="ARBA" id="ARBA00006464"/>
    </source>
</evidence>
<feature type="transmembrane region" description="Helical" evidence="2">
    <location>
        <begin position="12"/>
        <end position="37"/>
    </location>
</feature>
<dbReference type="STRING" id="1048983.EL17_03520"/>
<evidence type="ECO:0000313" key="5">
    <source>
        <dbReference type="Proteomes" id="UP000027821"/>
    </source>
</evidence>
<keyword evidence="2" id="KW-0812">Transmembrane</keyword>
<dbReference type="PANTHER" id="PTHR30576">
    <property type="entry name" value="COLANIC BIOSYNTHESIS UDP-GLUCOSE LIPID CARRIER TRANSFERASE"/>
    <property type="match status" value="1"/>
</dbReference>
<dbReference type="RefSeq" id="WP_035070948.1">
    <property type="nucleotide sequence ID" value="NZ_JMIH01000014.1"/>
</dbReference>
<protein>
    <recommendedName>
        <fullName evidence="3">Bacterial sugar transferase domain-containing protein</fullName>
    </recommendedName>
</protein>
<dbReference type="Proteomes" id="UP000027821">
    <property type="component" value="Unassembled WGS sequence"/>
</dbReference>
<dbReference type="EMBL" id="JMIH01000014">
    <property type="protein sequence ID" value="KEO74757.1"/>
    <property type="molecule type" value="Genomic_DNA"/>
</dbReference>
<proteinExistence type="inferred from homology"/>
<sequence length="196" mass="22753">MPYVFYKRCLDLLIAVVGITLLLPGMVILSILLVWIYKENPFFTQIRPGKHGRSFTIYKFKTLSAPTHPAQTDAERITYIGYLLRKYSVDELPQLLNVIKGDMSIIGPRPLLLEYLPLYGPHHFNRHQVKPGMTGWAQVHGRNDLPWEEKFTLDIWYVNNISFLIDLKIICLTLIKICTGEGVYPKENLFVQKYNK</sequence>
<comment type="caution">
    <text evidence="4">The sequence shown here is derived from an EMBL/GenBank/DDBJ whole genome shotgun (WGS) entry which is preliminary data.</text>
</comment>
<organism evidence="4 5">
    <name type="scientific">Anditalea andensis</name>
    <dbReference type="NCBI Taxonomy" id="1048983"/>
    <lineage>
        <taxon>Bacteria</taxon>
        <taxon>Pseudomonadati</taxon>
        <taxon>Bacteroidota</taxon>
        <taxon>Cytophagia</taxon>
        <taxon>Cytophagales</taxon>
        <taxon>Cytophagaceae</taxon>
        <taxon>Anditalea</taxon>
    </lineage>
</organism>
<accession>A0A074LLM2</accession>
<dbReference type="GO" id="GO:0016780">
    <property type="term" value="F:phosphotransferase activity, for other substituted phosphate groups"/>
    <property type="evidence" value="ECO:0007669"/>
    <property type="project" value="TreeGrafter"/>
</dbReference>
<dbReference type="PANTHER" id="PTHR30576:SF8">
    <property type="entry name" value="UNDECAPRENYL-PHOSPHATE GALACTOSE PHOSPHOTRANSFERASE"/>
    <property type="match status" value="1"/>
</dbReference>
<evidence type="ECO:0000259" key="3">
    <source>
        <dbReference type="Pfam" id="PF02397"/>
    </source>
</evidence>
<evidence type="ECO:0000256" key="2">
    <source>
        <dbReference type="SAM" id="Phobius"/>
    </source>
</evidence>
<reference evidence="4 5" key="1">
    <citation type="submission" date="2014-04" db="EMBL/GenBank/DDBJ databases">
        <title>Characterization and application of a salt tolerant electro-active bacterium.</title>
        <authorList>
            <person name="Yang L."/>
            <person name="Wei S."/>
            <person name="Tay Q.X.M."/>
        </authorList>
    </citation>
    <scope>NUCLEOTIDE SEQUENCE [LARGE SCALE GENOMIC DNA]</scope>
    <source>
        <strain evidence="4 5">LY1</strain>
    </source>
</reference>
<evidence type="ECO:0000313" key="4">
    <source>
        <dbReference type="EMBL" id="KEO74757.1"/>
    </source>
</evidence>
<dbReference type="OrthoDB" id="9774190at2"/>
<keyword evidence="2" id="KW-0472">Membrane</keyword>
<comment type="similarity">
    <text evidence="1">Belongs to the bacterial sugar transferase family.</text>
</comment>
<keyword evidence="2" id="KW-1133">Transmembrane helix</keyword>
<keyword evidence="5" id="KW-1185">Reference proteome</keyword>
<dbReference type="eggNOG" id="COG2148">
    <property type="taxonomic scope" value="Bacteria"/>
</dbReference>
<name>A0A074LLM2_9BACT</name>
<dbReference type="Pfam" id="PF02397">
    <property type="entry name" value="Bac_transf"/>
    <property type="match status" value="1"/>
</dbReference>